<reference evidence="2 3" key="1">
    <citation type="submission" date="2010-08" db="EMBL/GenBank/DDBJ databases">
        <authorList>
            <person name="Weinstock G."/>
            <person name="Sodergren E."/>
            <person name="Clifton S."/>
            <person name="Fulton L."/>
            <person name="Fulton B."/>
            <person name="Courtney L."/>
            <person name="Fronick C."/>
            <person name="Harrison M."/>
            <person name="Strong C."/>
            <person name="Farmer C."/>
            <person name="Delahaunty K."/>
            <person name="Markovic C."/>
            <person name="Hall O."/>
            <person name="Minx P."/>
            <person name="Tomlinson C."/>
            <person name="Mitreva M."/>
            <person name="Hou S."/>
            <person name="Chen J."/>
            <person name="Wollam A."/>
            <person name="Pepin K.H."/>
            <person name="Johnson M."/>
            <person name="Bhonagiri V."/>
            <person name="Zhang X."/>
            <person name="Suruliraj S."/>
            <person name="Warren W."/>
            <person name="Chinwalla A."/>
            <person name="Mardis E.R."/>
            <person name="Wilson R.K."/>
        </authorList>
    </citation>
    <scope>NUCLEOTIDE SEQUENCE [LARGE SCALE GENOMIC DNA]</scope>
    <source>
        <strain evidence="2 3">F0399</strain>
    </source>
</reference>
<dbReference type="EMBL" id="AECV01000060">
    <property type="protein sequence ID" value="EFW28756.1"/>
    <property type="molecule type" value="Genomic_DNA"/>
</dbReference>
<dbReference type="HOGENOM" id="CLU_1804868_0_0_9"/>
<evidence type="ECO:0000256" key="1">
    <source>
        <dbReference type="SAM" id="Phobius"/>
    </source>
</evidence>
<dbReference type="Proteomes" id="UP000004633">
    <property type="component" value="Unassembled WGS sequence"/>
</dbReference>
<comment type="caution">
    <text evidence="2">The sequence shown here is derived from an EMBL/GenBank/DDBJ whole genome shotgun (WGS) entry which is preliminary data.</text>
</comment>
<keyword evidence="1" id="KW-1133">Transmembrane helix</keyword>
<keyword evidence="3" id="KW-1185">Reference proteome</keyword>
<dbReference type="STRING" id="749551.HMPREF9555_02084"/>
<keyword evidence="1" id="KW-0812">Transmembrane</keyword>
<organism evidence="2 3">
    <name type="scientific">Selenomonas artemidis F0399</name>
    <dbReference type="NCBI Taxonomy" id="749551"/>
    <lineage>
        <taxon>Bacteria</taxon>
        <taxon>Bacillati</taxon>
        <taxon>Bacillota</taxon>
        <taxon>Negativicutes</taxon>
        <taxon>Selenomonadales</taxon>
        <taxon>Selenomonadaceae</taxon>
        <taxon>Selenomonas</taxon>
    </lineage>
</organism>
<name>E7N4Y9_9FIRM</name>
<dbReference type="AlphaFoldDB" id="E7N4Y9"/>
<proteinExistence type="predicted"/>
<protein>
    <submittedName>
        <fullName evidence="2">Uncharacterized protein</fullName>
    </submittedName>
</protein>
<sequence length="143" mass="15707">MKKDISLLVGVGGVLAGRALSRQGNTELEIVVWSLSALVAIFFGIYIYRKHHNWIFLLGCILLVVGLLFLYVLQDSIGTSQIKLLGFVSGVLFFSFLGLACLITGSHQISPHIISYKQWKYWMLALAGFWLVGCGGAAALIFL</sequence>
<evidence type="ECO:0000313" key="2">
    <source>
        <dbReference type="EMBL" id="EFW28756.1"/>
    </source>
</evidence>
<feature type="transmembrane region" description="Helical" evidence="1">
    <location>
        <begin position="85"/>
        <end position="109"/>
    </location>
</feature>
<evidence type="ECO:0000313" key="3">
    <source>
        <dbReference type="Proteomes" id="UP000004633"/>
    </source>
</evidence>
<gene>
    <name evidence="2" type="ORF">HMPREF9555_02084</name>
</gene>
<keyword evidence="1" id="KW-0472">Membrane</keyword>
<feature type="transmembrane region" description="Helical" evidence="1">
    <location>
        <begin position="31"/>
        <end position="48"/>
    </location>
</feature>
<dbReference type="RefSeq" id="WP_009350731.1">
    <property type="nucleotide sequence ID" value="NZ_GL638157.1"/>
</dbReference>
<accession>E7N4Y9</accession>
<feature type="transmembrane region" description="Helical" evidence="1">
    <location>
        <begin position="121"/>
        <end position="142"/>
    </location>
</feature>
<feature type="transmembrane region" description="Helical" evidence="1">
    <location>
        <begin position="55"/>
        <end position="73"/>
    </location>
</feature>